<evidence type="ECO:0000256" key="1">
    <source>
        <dbReference type="SAM" id="MobiDB-lite"/>
    </source>
</evidence>
<evidence type="ECO:0000259" key="2">
    <source>
        <dbReference type="Pfam" id="PF18557"/>
    </source>
</evidence>
<accession>A0A7X3LR97</accession>
<dbReference type="Pfam" id="PF18557">
    <property type="entry name" value="NepR"/>
    <property type="match status" value="1"/>
</dbReference>
<dbReference type="RefSeq" id="WP_160773881.1">
    <property type="nucleotide sequence ID" value="NZ_WUMV01000001.1"/>
</dbReference>
<feature type="region of interest" description="Disordered" evidence="1">
    <location>
        <begin position="1"/>
        <end position="24"/>
    </location>
</feature>
<dbReference type="EMBL" id="WUMV01000001">
    <property type="protein sequence ID" value="MXN63640.1"/>
    <property type="molecule type" value="Genomic_DNA"/>
</dbReference>
<gene>
    <name evidence="3" type="ORF">GR183_01885</name>
</gene>
<proteinExistence type="predicted"/>
<protein>
    <submittedName>
        <fullName evidence="3">RNA polymerase</fullName>
    </submittedName>
</protein>
<feature type="domain" description="Anti-sigma factor NepR" evidence="2">
    <location>
        <begin position="24"/>
        <end position="58"/>
    </location>
</feature>
<reference evidence="3 4" key="1">
    <citation type="submission" date="2019-12" db="EMBL/GenBank/DDBJ databases">
        <authorList>
            <person name="Li M."/>
        </authorList>
    </citation>
    <scope>NUCLEOTIDE SEQUENCE [LARGE SCALE GENOMIC DNA]</scope>
    <source>
        <strain evidence="3 4">GBMRC 2046</strain>
    </source>
</reference>
<name>A0A7X3LR97_9HYPH</name>
<dbReference type="AlphaFoldDB" id="A0A7X3LR97"/>
<evidence type="ECO:0000313" key="3">
    <source>
        <dbReference type="EMBL" id="MXN63640.1"/>
    </source>
</evidence>
<comment type="caution">
    <text evidence="3">The sequence shown here is derived from an EMBL/GenBank/DDBJ whole genome shotgun (WGS) entry which is preliminary data.</text>
</comment>
<sequence length="67" mass="7557">MSKNVKSPKSGAKARSRPLLKDPNQEIGRKLKAYYQAIEAEPIPDKFLDLLEKLEEAERKGHDNHAG</sequence>
<keyword evidence="4" id="KW-1185">Reference proteome</keyword>
<evidence type="ECO:0000313" key="4">
    <source>
        <dbReference type="Proteomes" id="UP000433101"/>
    </source>
</evidence>
<organism evidence="3 4">
    <name type="scientific">Stappia sediminis</name>
    <dbReference type="NCBI Taxonomy" id="2692190"/>
    <lineage>
        <taxon>Bacteria</taxon>
        <taxon>Pseudomonadati</taxon>
        <taxon>Pseudomonadota</taxon>
        <taxon>Alphaproteobacteria</taxon>
        <taxon>Hyphomicrobiales</taxon>
        <taxon>Stappiaceae</taxon>
        <taxon>Stappia</taxon>
    </lineage>
</organism>
<dbReference type="InterPro" id="IPR041649">
    <property type="entry name" value="NepR"/>
</dbReference>
<dbReference type="Proteomes" id="UP000433101">
    <property type="component" value="Unassembled WGS sequence"/>
</dbReference>